<organism evidence="1 2">
    <name type="scientific">Candidatus Collierbacteria bacterium RIFCSPHIGHO2_01_FULL_50_25</name>
    <dbReference type="NCBI Taxonomy" id="1817722"/>
    <lineage>
        <taxon>Bacteria</taxon>
        <taxon>Candidatus Collieribacteriota</taxon>
    </lineage>
</organism>
<sequence>MGFEDGGEFIGGGAANPVPPVMTLQKAIDLGEYDPDFLATFPEWHSLSRHIQWEMIRQGLKNRTRHLRVHWAELANQPDFSQKPHLAAAMKNIQKQLGELQYDEEKLQVEYSS</sequence>
<reference evidence="1 2" key="1">
    <citation type="journal article" date="2016" name="Nat. Commun.">
        <title>Thousands of microbial genomes shed light on interconnected biogeochemical processes in an aquifer system.</title>
        <authorList>
            <person name="Anantharaman K."/>
            <person name="Brown C.T."/>
            <person name="Hug L.A."/>
            <person name="Sharon I."/>
            <person name="Castelle C.J."/>
            <person name="Probst A.J."/>
            <person name="Thomas B.C."/>
            <person name="Singh A."/>
            <person name="Wilkins M.J."/>
            <person name="Karaoz U."/>
            <person name="Brodie E.L."/>
            <person name="Williams K.H."/>
            <person name="Hubbard S.S."/>
            <person name="Banfield J.F."/>
        </authorList>
    </citation>
    <scope>NUCLEOTIDE SEQUENCE [LARGE SCALE GENOMIC DNA]</scope>
</reference>
<accession>A0A1F5EUI5</accession>
<protein>
    <submittedName>
        <fullName evidence="1">Uncharacterized protein</fullName>
    </submittedName>
</protein>
<comment type="caution">
    <text evidence="1">The sequence shown here is derived from an EMBL/GenBank/DDBJ whole genome shotgun (WGS) entry which is preliminary data.</text>
</comment>
<dbReference type="Proteomes" id="UP000177979">
    <property type="component" value="Unassembled WGS sequence"/>
</dbReference>
<evidence type="ECO:0000313" key="1">
    <source>
        <dbReference type="EMBL" id="OGD71057.1"/>
    </source>
</evidence>
<name>A0A1F5EUI5_9BACT</name>
<dbReference type="AlphaFoldDB" id="A0A1F5EUI5"/>
<evidence type="ECO:0000313" key="2">
    <source>
        <dbReference type="Proteomes" id="UP000177979"/>
    </source>
</evidence>
<proteinExistence type="predicted"/>
<dbReference type="STRING" id="1817722.A2703_01305"/>
<gene>
    <name evidence="1" type="ORF">A2703_01305</name>
</gene>
<dbReference type="EMBL" id="MFAG01000041">
    <property type="protein sequence ID" value="OGD71057.1"/>
    <property type="molecule type" value="Genomic_DNA"/>
</dbReference>